<dbReference type="AlphaFoldDB" id="A0A0G4KKI0"/>
<evidence type="ECO:0000313" key="4">
    <source>
        <dbReference type="Proteomes" id="UP000045706"/>
    </source>
</evidence>
<evidence type="ECO:0000313" key="3">
    <source>
        <dbReference type="EMBL" id="CRK05251.1"/>
    </source>
</evidence>
<gene>
    <name evidence="3" type="ORF">BN1723_017146</name>
</gene>
<keyword evidence="2" id="KW-0812">Transmembrane</keyword>
<feature type="compositionally biased region" description="Low complexity" evidence="1">
    <location>
        <begin position="127"/>
        <end position="151"/>
    </location>
</feature>
<feature type="compositionally biased region" description="Low complexity" evidence="1">
    <location>
        <begin position="209"/>
        <end position="227"/>
    </location>
</feature>
<evidence type="ECO:0000256" key="1">
    <source>
        <dbReference type="SAM" id="MobiDB-lite"/>
    </source>
</evidence>
<keyword evidence="2" id="KW-1133">Transmembrane helix</keyword>
<feature type="region of interest" description="Disordered" evidence="1">
    <location>
        <begin position="202"/>
        <end position="235"/>
    </location>
</feature>
<proteinExistence type="predicted"/>
<organism evidence="3 4">
    <name type="scientific">Verticillium longisporum</name>
    <name type="common">Verticillium dahliae var. longisporum</name>
    <dbReference type="NCBI Taxonomy" id="100787"/>
    <lineage>
        <taxon>Eukaryota</taxon>
        <taxon>Fungi</taxon>
        <taxon>Dikarya</taxon>
        <taxon>Ascomycota</taxon>
        <taxon>Pezizomycotina</taxon>
        <taxon>Sordariomycetes</taxon>
        <taxon>Hypocreomycetidae</taxon>
        <taxon>Glomerellales</taxon>
        <taxon>Plectosphaerellaceae</taxon>
        <taxon>Verticillium</taxon>
    </lineage>
</organism>
<dbReference type="Proteomes" id="UP000045706">
    <property type="component" value="Unassembled WGS sequence"/>
</dbReference>
<sequence>MTTPQAQAVTVSLNDLKNGTVSFETLQNAFGPDSLGILVVKDAPSFHLHLHLNLNLTTHAWALTHRVFLHRDRPENQRFTVLYPLAMTLLRLSAFRVTPNGIYRASVPMRSSVPRPLLHKILHQARSNSTTAASKPTPSSRIPSSSSINKPGTPPIPEHLLIYHAGTSRITFLALWKITSLFLFAFFTLIAAPSYARRASQTPDEAADATSTPTADLSPTTTTTTTTPAPPADPQAAQKTYLQAAGLAFCGVIPLVYVAYTTAPFVTFIYLRLPPAARASRQALERFVRAGPPPTTQLELLTMGLATRPRSALTTLAGLRPVTRRLGLVNYERDVAALEARRAWHQYRPVAQFGVRVANCKGVRDGWVWDAVRPLLGKTARERRA</sequence>
<feature type="transmembrane region" description="Helical" evidence="2">
    <location>
        <begin position="170"/>
        <end position="192"/>
    </location>
</feature>
<accession>A0A0G4KKI0</accession>
<reference evidence="4" key="1">
    <citation type="submission" date="2015-05" db="EMBL/GenBank/DDBJ databases">
        <authorList>
            <person name="Fogelqvist Johan"/>
        </authorList>
    </citation>
    <scope>NUCLEOTIDE SEQUENCE [LARGE SCALE GENOMIC DNA]</scope>
</reference>
<protein>
    <submittedName>
        <fullName evidence="3">Uncharacterized protein</fullName>
    </submittedName>
</protein>
<feature type="region of interest" description="Disordered" evidence="1">
    <location>
        <begin position="126"/>
        <end position="152"/>
    </location>
</feature>
<name>A0A0G4KKI0_VERLO</name>
<keyword evidence="2" id="KW-0472">Membrane</keyword>
<evidence type="ECO:0000256" key="2">
    <source>
        <dbReference type="SAM" id="Phobius"/>
    </source>
</evidence>
<feature type="transmembrane region" description="Helical" evidence="2">
    <location>
        <begin position="244"/>
        <end position="271"/>
    </location>
</feature>
<dbReference type="EMBL" id="CVQI01001080">
    <property type="protein sequence ID" value="CRK05251.1"/>
    <property type="molecule type" value="Genomic_DNA"/>
</dbReference>